<dbReference type="PANTHER" id="PTHR35529">
    <property type="entry name" value="MANGANESE EFFLUX PUMP MNTP-RELATED"/>
    <property type="match status" value="1"/>
</dbReference>
<evidence type="ECO:0000256" key="1">
    <source>
        <dbReference type="ARBA" id="ARBA00022475"/>
    </source>
</evidence>
<keyword evidence="4 5" id="KW-0472">Membrane</keyword>
<dbReference type="EMBL" id="CP036271">
    <property type="protein sequence ID" value="QDT57081.1"/>
    <property type="molecule type" value="Genomic_DNA"/>
</dbReference>
<evidence type="ECO:0000256" key="3">
    <source>
        <dbReference type="ARBA" id="ARBA00022989"/>
    </source>
</evidence>
<proteinExistence type="predicted"/>
<gene>
    <name evidence="6" type="ORF">Pan44_51470</name>
</gene>
<dbReference type="Pfam" id="PF02659">
    <property type="entry name" value="Mntp"/>
    <property type="match status" value="1"/>
</dbReference>
<keyword evidence="1" id="KW-1003">Cell membrane</keyword>
<dbReference type="AlphaFoldDB" id="A0A517SLU2"/>
<dbReference type="InterPro" id="IPR003810">
    <property type="entry name" value="Mntp/YtaF"/>
</dbReference>
<protein>
    <recommendedName>
        <fullName evidence="8">Manganese efflux pump MntP</fullName>
    </recommendedName>
</protein>
<name>A0A517SLU2_9PLAN</name>
<evidence type="ECO:0000256" key="5">
    <source>
        <dbReference type="SAM" id="Phobius"/>
    </source>
</evidence>
<dbReference type="RefSeq" id="WP_145034469.1">
    <property type="nucleotide sequence ID" value="NZ_CP036271.1"/>
</dbReference>
<feature type="transmembrane region" description="Helical" evidence="5">
    <location>
        <begin position="39"/>
        <end position="59"/>
    </location>
</feature>
<feature type="transmembrane region" description="Helical" evidence="5">
    <location>
        <begin position="104"/>
        <end position="126"/>
    </location>
</feature>
<evidence type="ECO:0000313" key="7">
    <source>
        <dbReference type="Proteomes" id="UP000315700"/>
    </source>
</evidence>
<dbReference type="PANTHER" id="PTHR35529:SF1">
    <property type="entry name" value="MANGANESE EFFLUX PUMP MNTP-RELATED"/>
    <property type="match status" value="1"/>
</dbReference>
<organism evidence="6 7">
    <name type="scientific">Caulifigura coniformis</name>
    <dbReference type="NCBI Taxonomy" id="2527983"/>
    <lineage>
        <taxon>Bacteria</taxon>
        <taxon>Pseudomonadati</taxon>
        <taxon>Planctomycetota</taxon>
        <taxon>Planctomycetia</taxon>
        <taxon>Planctomycetales</taxon>
        <taxon>Planctomycetaceae</taxon>
        <taxon>Caulifigura</taxon>
    </lineage>
</organism>
<dbReference type="FunCoup" id="A0A517SLU2">
    <property type="interactions" value="55"/>
</dbReference>
<evidence type="ECO:0000313" key="6">
    <source>
        <dbReference type="EMBL" id="QDT57081.1"/>
    </source>
</evidence>
<sequence>MGSIETGLMAIGVSFDVFALALTVGMSHPKWSPSDIGKAVLAMTLPTTLVLVAAHVAGHQLLVDSTMARCWLAPLALAWIGCAMIVGTTASDDITVSRPMPRDAIPLILMGLAASLDAGAAGLAMGCQGTSMLAGTACLGAATAGLAVTGLWAGITVQQVSPRCAEIVGGTLLVGLAEYCCLG</sequence>
<evidence type="ECO:0000256" key="2">
    <source>
        <dbReference type="ARBA" id="ARBA00022692"/>
    </source>
</evidence>
<keyword evidence="7" id="KW-1185">Reference proteome</keyword>
<dbReference type="Proteomes" id="UP000315700">
    <property type="component" value="Chromosome"/>
</dbReference>
<keyword evidence="2 5" id="KW-0812">Transmembrane</keyword>
<feature type="transmembrane region" description="Helical" evidence="5">
    <location>
        <begin position="71"/>
        <end position="92"/>
    </location>
</feature>
<feature type="transmembrane region" description="Helical" evidence="5">
    <location>
        <begin position="132"/>
        <end position="153"/>
    </location>
</feature>
<accession>A0A517SLU2</accession>
<dbReference type="KEGG" id="ccos:Pan44_51470"/>
<reference evidence="6 7" key="1">
    <citation type="submission" date="2019-02" db="EMBL/GenBank/DDBJ databases">
        <title>Deep-cultivation of Planctomycetes and their phenomic and genomic characterization uncovers novel biology.</title>
        <authorList>
            <person name="Wiegand S."/>
            <person name="Jogler M."/>
            <person name="Boedeker C."/>
            <person name="Pinto D."/>
            <person name="Vollmers J."/>
            <person name="Rivas-Marin E."/>
            <person name="Kohn T."/>
            <person name="Peeters S.H."/>
            <person name="Heuer A."/>
            <person name="Rast P."/>
            <person name="Oberbeckmann S."/>
            <person name="Bunk B."/>
            <person name="Jeske O."/>
            <person name="Meyerdierks A."/>
            <person name="Storesund J.E."/>
            <person name="Kallscheuer N."/>
            <person name="Luecker S."/>
            <person name="Lage O.M."/>
            <person name="Pohl T."/>
            <person name="Merkel B.J."/>
            <person name="Hornburger P."/>
            <person name="Mueller R.-W."/>
            <person name="Bruemmer F."/>
            <person name="Labrenz M."/>
            <person name="Spormann A.M."/>
            <person name="Op den Camp H."/>
            <person name="Overmann J."/>
            <person name="Amann R."/>
            <person name="Jetten M.S.M."/>
            <person name="Mascher T."/>
            <person name="Medema M.H."/>
            <person name="Devos D.P."/>
            <person name="Kaster A.-K."/>
            <person name="Ovreas L."/>
            <person name="Rohde M."/>
            <person name="Galperin M.Y."/>
            <person name="Jogler C."/>
        </authorList>
    </citation>
    <scope>NUCLEOTIDE SEQUENCE [LARGE SCALE GENOMIC DNA]</scope>
    <source>
        <strain evidence="6 7">Pan44</strain>
    </source>
</reference>
<evidence type="ECO:0000256" key="4">
    <source>
        <dbReference type="ARBA" id="ARBA00023136"/>
    </source>
</evidence>
<dbReference type="InParanoid" id="A0A517SLU2"/>
<evidence type="ECO:0008006" key="8">
    <source>
        <dbReference type="Google" id="ProtNLM"/>
    </source>
</evidence>
<keyword evidence="3 5" id="KW-1133">Transmembrane helix</keyword>
<feature type="transmembrane region" description="Helical" evidence="5">
    <location>
        <begin position="6"/>
        <end position="27"/>
    </location>
</feature>